<dbReference type="PANTHER" id="PTHR43522:SF2">
    <property type="entry name" value="TRANSKETOLASE 1-RELATED"/>
    <property type="match status" value="1"/>
</dbReference>
<dbReference type="GO" id="GO:0006098">
    <property type="term" value="P:pentose-phosphate shunt"/>
    <property type="evidence" value="ECO:0007669"/>
    <property type="project" value="TreeGrafter"/>
</dbReference>
<evidence type="ECO:0000259" key="3">
    <source>
        <dbReference type="Pfam" id="PF22613"/>
    </source>
</evidence>
<dbReference type="Proteomes" id="UP000008694">
    <property type="component" value="Unassembled WGS sequence"/>
</dbReference>
<keyword evidence="1" id="KW-0479">Metal-binding</keyword>
<sequence>MVGAREKLREEGSAMRVVSLVSWELFDKQSKEYKEKVLPSEVSGKVSTEAGSTFGWEKM</sequence>
<dbReference type="InterPro" id="IPR033247">
    <property type="entry name" value="Transketolase_fam"/>
</dbReference>
<dbReference type="SUPFAM" id="SSF52922">
    <property type="entry name" value="TK C-terminal domain-like"/>
    <property type="match status" value="1"/>
</dbReference>
<dbReference type="Gramene" id="Al_scaffold_0003_3545">
    <property type="protein sequence ID" value="Al_scaffold_0003_3545"/>
    <property type="gene ID" value="Al_scaffold_0003_3545"/>
</dbReference>
<dbReference type="PANTHER" id="PTHR43522">
    <property type="entry name" value="TRANSKETOLASE"/>
    <property type="match status" value="1"/>
</dbReference>
<dbReference type="HOGENOM" id="CLU_2967879_0_0_1"/>
<dbReference type="GO" id="GO:0046872">
    <property type="term" value="F:metal ion binding"/>
    <property type="evidence" value="ECO:0007669"/>
    <property type="project" value="UniProtKB-KW"/>
</dbReference>
<accession>D7L6Y4</accession>
<proteinExistence type="predicted"/>
<dbReference type="STRING" id="81972.D7L6Y4"/>
<dbReference type="AlphaFoldDB" id="D7L6Y4"/>
<gene>
    <name evidence="4" type="ORF">ARALYDRAFT_674348</name>
</gene>
<protein>
    <submittedName>
        <fullName evidence="4">Predicted protein</fullName>
    </submittedName>
</protein>
<feature type="domain" description="Transketolase-like C-terminal" evidence="3">
    <location>
        <begin position="2"/>
        <end position="58"/>
    </location>
</feature>
<evidence type="ECO:0000313" key="4">
    <source>
        <dbReference type="EMBL" id="EFH62290.1"/>
    </source>
</evidence>
<keyword evidence="2" id="KW-0460">Magnesium</keyword>
<dbReference type="GO" id="GO:0004802">
    <property type="term" value="F:transketolase activity"/>
    <property type="evidence" value="ECO:0007669"/>
    <property type="project" value="TreeGrafter"/>
</dbReference>
<dbReference type="InterPro" id="IPR055152">
    <property type="entry name" value="Transketolase-like_C_2"/>
</dbReference>
<dbReference type="InterPro" id="IPR009014">
    <property type="entry name" value="Transketo_C/PFOR_II"/>
</dbReference>
<name>D7L6Y4_ARALL</name>
<evidence type="ECO:0000256" key="2">
    <source>
        <dbReference type="ARBA" id="ARBA00022842"/>
    </source>
</evidence>
<evidence type="ECO:0000256" key="1">
    <source>
        <dbReference type="ARBA" id="ARBA00022723"/>
    </source>
</evidence>
<dbReference type="Pfam" id="PF22613">
    <property type="entry name" value="Transketolase_C_1"/>
    <property type="match status" value="1"/>
</dbReference>
<dbReference type="GO" id="GO:0005829">
    <property type="term" value="C:cytosol"/>
    <property type="evidence" value="ECO:0007669"/>
    <property type="project" value="TreeGrafter"/>
</dbReference>
<feature type="non-terminal residue" evidence="4">
    <location>
        <position position="59"/>
    </location>
</feature>
<keyword evidence="5" id="KW-1185">Reference proteome</keyword>
<dbReference type="eggNOG" id="KOG0523">
    <property type="taxonomic scope" value="Eukaryota"/>
</dbReference>
<reference evidence="5" key="1">
    <citation type="journal article" date="2011" name="Nat. Genet.">
        <title>The Arabidopsis lyrata genome sequence and the basis of rapid genome size change.</title>
        <authorList>
            <person name="Hu T.T."/>
            <person name="Pattyn P."/>
            <person name="Bakker E.G."/>
            <person name="Cao J."/>
            <person name="Cheng J.-F."/>
            <person name="Clark R.M."/>
            <person name="Fahlgren N."/>
            <person name="Fawcett J.A."/>
            <person name="Grimwood J."/>
            <person name="Gundlach H."/>
            <person name="Haberer G."/>
            <person name="Hollister J.D."/>
            <person name="Ossowski S."/>
            <person name="Ottilar R.P."/>
            <person name="Salamov A.A."/>
            <person name="Schneeberger K."/>
            <person name="Spannagl M."/>
            <person name="Wang X."/>
            <person name="Yang L."/>
            <person name="Nasrallah M.E."/>
            <person name="Bergelson J."/>
            <person name="Carrington J.C."/>
            <person name="Gaut B.S."/>
            <person name="Schmutz J."/>
            <person name="Mayer K.F.X."/>
            <person name="Van de Peer Y."/>
            <person name="Grigoriev I.V."/>
            <person name="Nordborg M."/>
            <person name="Weigel D."/>
            <person name="Guo Y.-L."/>
        </authorList>
    </citation>
    <scope>NUCLEOTIDE SEQUENCE [LARGE SCALE GENOMIC DNA]</scope>
    <source>
        <strain evidence="5">cv. MN47</strain>
    </source>
</reference>
<evidence type="ECO:0000313" key="5">
    <source>
        <dbReference type="Proteomes" id="UP000008694"/>
    </source>
</evidence>
<dbReference type="Gene3D" id="3.40.50.920">
    <property type="match status" value="1"/>
</dbReference>
<organism evidence="5">
    <name type="scientific">Arabidopsis lyrata subsp. lyrata</name>
    <name type="common">Lyre-leaved rock-cress</name>
    <dbReference type="NCBI Taxonomy" id="81972"/>
    <lineage>
        <taxon>Eukaryota</taxon>
        <taxon>Viridiplantae</taxon>
        <taxon>Streptophyta</taxon>
        <taxon>Embryophyta</taxon>
        <taxon>Tracheophyta</taxon>
        <taxon>Spermatophyta</taxon>
        <taxon>Magnoliopsida</taxon>
        <taxon>eudicotyledons</taxon>
        <taxon>Gunneridae</taxon>
        <taxon>Pentapetalae</taxon>
        <taxon>rosids</taxon>
        <taxon>malvids</taxon>
        <taxon>Brassicales</taxon>
        <taxon>Brassicaceae</taxon>
        <taxon>Camelineae</taxon>
        <taxon>Arabidopsis</taxon>
    </lineage>
</organism>
<dbReference type="EMBL" id="GL348715">
    <property type="protein sequence ID" value="EFH62290.1"/>
    <property type="molecule type" value="Genomic_DNA"/>
</dbReference>